<dbReference type="EnsemblPlants" id="AUR62013208-RA">
    <property type="protein sequence ID" value="AUR62013208-RA:cds"/>
    <property type="gene ID" value="AUR62013208"/>
</dbReference>
<dbReference type="InterPro" id="IPR055414">
    <property type="entry name" value="LRR_R13L4/SHOC2-like"/>
</dbReference>
<dbReference type="Gene3D" id="1.10.8.430">
    <property type="entry name" value="Helical domain of apoptotic protease-activating factors"/>
    <property type="match status" value="1"/>
</dbReference>
<dbReference type="PANTHER" id="PTHR36766:SF35">
    <property type="entry name" value="DISEASE RESISTANCE PROTEIN RGA3"/>
    <property type="match status" value="1"/>
</dbReference>
<dbReference type="SUPFAM" id="SSF52540">
    <property type="entry name" value="P-loop containing nucleoside triphosphate hydrolases"/>
    <property type="match status" value="1"/>
</dbReference>
<keyword evidence="1" id="KW-0433">Leucine-rich repeat</keyword>
<dbReference type="InterPro" id="IPR057135">
    <property type="entry name" value="At4g27190-like_LRR"/>
</dbReference>
<dbReference type="GO" id="GO:0043531">
    <property type="term" value="F:ADP binding"/>
    <property type="evidence" value="ECO:0007669"/>
    <property type="project" value="InterPro"/>
</dbReference>
<dbReference type="GO" id="GO:0006952">
    <property type="term" value="P:defense response"/>
    <property type="evidence" value="ECO:0007669"/>
    <property type="project" value="UniProtKB-KW"/>
</dbReference>
<dbReference type="Gramene" id="AUR62013208-RA">
    <property type="protein sequence ID" value="AUR62013208-RA:cds"/>
    <property type="gene ID" value="AUR62013208"/>
</dbReference>
<evidence type="ECO:0000256" key="3">
    <source>
        <dbReference type="ARBA" id="ARBA00022821"/>
    </source>
</evidence>
<dbReference type="InterPro" id="IPR056789">
    <property type="entry name" value="LRR_R13L1-DRL21"/>
</dbReference>
<name>A0A803LGW1_CHEQI</name>
<dbReference type="Pfam" id="PF23247">
    <property type="entry name" value="LRR_RPS2"/>
    <property type="match status" value="1"/>
</dbReference>
<keyword evidence="3" id="KW-0611">Plant defense</keyword>
<dbReference type="Gene3D" id="3.40.50.300">
    <property type="entry name" value="P-loop containing nucleotide triphosphate hydrolases"/>
    <property type="match status" value="1"/>
</dbReference>
<keyword evidence="10" id="KW-1185">Reference proteome</keyword>
<dbReference type="InterPro" id="IPR002182">
    <property type="entry name" value="NB-ARC"/>
</dbReference>
<feature type="domain" description="R13L1/DRL21-like LRR repeat region" evidence="8">
    <location>
        <begin position="665"/>
        <end position="803"/>
    </location>
</feature>
<dbReference type="Proteomes" id="UP000596660">
    <property type="component" value="Unplaced"/>
</dbReference>
<dbReference type="SUPFAM" id="SSF52047">
    <property type="entry name" value="RNI-like"/>
    <property type="match status" value="1"/>
</dbReference>
<evidence type="ECO:0000259" key="6">
    <source>
        <dbReference type="Pfam" id="PF23559"/>
    </source>
</evidence>
<feature type="domain" description="Disease resistance protein At4g27190-like leucine-rich repeats" evidence="5">
    <location>
        <begin position="960"/>
        <end position="1081"/>
    </location>
</feature>
<proteinExistence type="predicted"/>
<dbReference type="Pfam" id="PF23598">
    <property type="entry name" value="LRR_14"/>
    <property type="match status" value="1"/>
</dbReference>
<dbReference type="Pfam" id="PF00931">
    <property type="entry name" value="NB-ARC"/>
    <property type="match status" value="1"/>
</dbReference>
<evidence type="ECO:0000259" key="7">
    <source>
        <dbReference type="Pfam" id="PF23598"/>
    </source>
</evidence>
<feature type="domain" description="NB-ARC" evidence="4">
    <location>
        <begin position="213"/>
        <end position="392"/>
    </location>
</feature>
<reference evidence="9" key="2">
    <citation type="submission" date="2021-03" db="UniProtKB">
        <authorList>
            <consortium name="EnsemblPlants"/>
        </authorList>
    </citation>
    <scope>IDENTIFICATION</scope>
</reference>
<dbReference type="InterPro" id="IPR058922">
    <property type="entry name" value="WHD_DRP"/>
</dbReference>
<accession>A0A803LGW1</accession>
<evidence type="ECO:0000256" key="2">
    <source>
        <dbReference type="ARBA" id="ARBA00022737"/>
    </source>
</evidence>
<reference evidence="9" key="1">
    <citation type="journal article" date="2017" name="Nature">
        <title>The genome of Chenopodium quinoa.</title>
        <authorList>
            <person name="Jarvis D.E."/>
            <person name="Ho Y.S."/>
            <person name="Lightfoot D.J."/>
            <person name="Schmoeckel S.M."/>
            <person name="Li B."/>
            <person name="Borm T.J.A."/>
            <person name="Ohyanagi H."/>
            <person name="Mineta K."/>
            <person name="Michell C.T."/>
            <person name="Saber N."/>
            <person name="Kharbatia N.M."/>
            <person name="Rupper R.R."/>
            <person name="Sharp A.R."/>
            <person name="Dally N."/>
            <person name="Boughton B.A."/>
            <person name="Woo Y.H."/>
            <person name="Gao G."/>
            <person name="Schijlen E.G.W.M."/>
            <person name="Guo X."/>
            <person name="Momin A.A."/>
            <person name="Negrao S."/>
            <person name="Al-Babili S."/>
            <person name="Gehring C."/>
            <person name="Roessner U."/>
            <person name="Jung C."/>
            <person name="Murphy K."/>
            <person name="Arold S.T."/>
            <person name="Gojobori T."/>
            <person name="van der Linden C.G."/>
            <person name="van Loo E.N."/>
            <person name="Jellen E.N."/>
            <person name="Maughan P.J."/>
            <person name="Tester M."/>
        </authorList>
    </citation>
    <scope>NUCLEOTIDE SEQUENCE [LARGE SCALE GENOMIC DNA]</scope>
    <source>
        <strain evidence="9">cv. PI 614886</strain>
    </source>
</reference>
<dbReference type="Pfam" id="PF25019">
    <property type="entry name" value="LRR_R13L1-DRL21"/>
    <property type="match status" value="1"/>
</dbReference>
<keyword evidence="2" id="KW-0677">Repeat</keyword>
<dbReference type="SUPFAM" id="SSF52058">
    <property type="entry name" value="L domain-like"/>
    <property type="match status" value="1"/>
</dbReference>
<dbReference type="Pfam" id="PF23559">
    <property type="entry name" value="WHD_DRP"/>
    <property type="match status" value="1"/>
</dbReference>
<dbReference type="InterPro" id="IPR042197">
    <property type="entry name" value="Apaf_helical"/>
</dbReference>
<protein>
    <submittedName>
        <fullName evidence="9">Uncharacterized protein</fullName>
    </submittedName>
</protein>
<dbReference type="InterPro" id="IPR032675">
    <property type="entry name" value="LRR_dom_sf"/>
</dbReference>
<evidence type="ECO:0000313" key="10">
    <source>
        <dbReference type="Proteomes" id="UP000596660"/>
    </source>
</evidence>
<feature type="domain" description="Disease resistance protein winged helix" evidence="6">
    <location>
        <begin position="451"/>
        <end position="519"/>
    </location>
</feature>
<evidence type="ECO:0000259" key="5">
    <source>
        <dbReference type="Pfam" id="PF23247"/>
    </source>
</evidence>
<dbReference type="Gene3D" id="3.80.10.10">
    <property type="entry name" value="Ribonuclease Inhibitor"/>
    <property type="match status" value="3"/>
</dbReference>
<dbReference type="OMA" id="LECEAVM"/>
<evidence type="ECO:0000259" key="8">
    <source>
        <dbReference type="Pfam" id="PF25019"/>
    </source>
</evidence>
<feature type="domain" description="Disease resistance R13L4/SHOC-2-like LRR" evidence="7">
    <location>
        <begin position="539"/>
        <end position="623"/>
    </location>
</feature>
<evidence type="ECO:0000313" key="9">
    <source>
        <dbReference type="EnsemblPlants" id="AUR62013208-RA:cds"/>
    </source>
</evidence>
<evidence type="ECO:0000259" key="4">
    <source>
        <dbReference type="Pfam" id="PF00931"/>
    </source>
</evidence>
<organism evidence="9 10">
    <name type="scientific">Chenopodium quinoa</name>
    <name type="common">Quinoa</name>
    <dbReference type="NCBI Taxonomy" id="63459"/>
    <lineage>
        <taxon>Eukaryota</taxon>
        <taxon>Viridiplantae</taxon>
        <taxon>Streptophyta</taxon>
        <taxon>Embryophyta</taxon>
        <taxon>Tracheophyta</taxon>
        <taxon>Spermatophyta</taxon>
        <taxon>Magnoliopsida</taxon>
        <taxon>eudicotyledons</taxon>
        <taxon>Gunneridae</taxon>
        <taxon>Pentapetalae</taxon>
        <taxon>Caryophyllales</taxon>
        <taxon>Chenopodiaceae</taxon>
        <taxon>Chenopodioideae</taxon>
        <taxon>Atripliceae</taxon>
        <taxon>Chenopodium</taxon>
    </lineage>
</organism>
<evidence type="ECO:0000256" key="1">
    <source>
        <dbReference type="ARBA" id="ARBA00022614"/>
    </source>
</evidence>
<dbReference type="AlphaFoldDB" id="A0A803LGW1"/>
<dbReference type="PRINTS" id="PR00364">
    <property type="entry name" value="DISEASERSIST"/>
</dbReference>
<dbReference type="PANTHER" id="PTHR36766">
    <property type="entry name" value="PLANT BROAD-SPECTRUM MILDEW RESISTANCE PROTEIN RPW8"/>
    <property type="match status" value="1"/>
</dbReference>
<sequence length="1133" mass="129021">MHNCNLLAVLKDVEDQKLKLSVKVHNIRLNLTDKRFNQPLVSGSSLANGTSLDFLVFSSLCLLISLKLQMAEFGICLAEKLIEIIGSAVIKEICDMWGYEAKLDELMKIVSDAKDVLRDAEAKFLTLAELKLLDCNKDNKILGKVWRFFKSKKYGISEAHRMSRQVKKIKKQLDAIVSDHKKFDLSVDNNPISNKREETCSYVDAKIIIGRDNDIKAVIDMLLGPNDVNENFRFVTIVGMGGLGKTALAQLVCNDKKVEKEFPDPKLRLWVCVSDQGGEQFDVKVILCKILELVSGIRLDRTSTLEWVQKQFQEQLKGKKYLLVLDDVWSEDCEEWRRLQSFLTLGQEGSRIIVTTRSEMIAEIIGEKYTHKLQGLSEENSWLLFESVAFNKGEHEQVNYLELVDIGKKIIENCSNTPLAIKVVGSLLFGQPLNKWQAFEQSGLAGIEKGDYQLDRKELISLWMAQGYIVSLDRDQSIEDAAEEHFLILLRRCFFQDVMKDEYGDIQSVKIHDLMHDVAQEVGKEEIGVFAEIRSIPNSIAKLLHLRYLNLYCNSSLEVLSDSITKLHNLQTLVLNTCYNLRELPKDFSKLVKLRHLDLSGCSELTGMPLGMDKLTNLRYLNLNLCWGLSSMPSGIDKLTSLRVLPFFVVGKGERVSAEEQNIGLKDLIGLTNLKGGIKIEIGENYVNDGEGDYLRSMKHLSEVQIVFYKDELQSLLQITRSMDNDDGCLECEAVMEKLKPPSNLKGFILENYEGTTIPRWGRAEDDWAISFQYLVNIEIKFCSELEQIPLLSKLRYLKSLSFWSLLKLEYMENRSNNTSRDGEELTTFFPSLESLQISDLGCLKGWCRGEEYKAEKDDDHILSSRLTFPSLSKLMIEYCYNLTSFPSCPSLEDLKFCCNNKRLPVRVNEVDCDGKGEARLRKVEIDEVGYLRSIHSLCLTVLDIKFNENVESLSEFGEVFKSCASSLRSLNISLCSNLRRFGRGGLEHLTALESLRFYKNDQLSFAEDEVDDDGMPWKSLNQNLRSLQFSSLENMKSLPKGIQYLNSLRSLTFYDCENFIALPEWISCLSSLQSLSIKQCSAIKSIPESMRNLTSLQKLIIDSCSDLAESCKKPNGKDWPKIKHIPYIDFTL</sequence>
<dbReference type="InterPro" id="IPR027417">
    <property type="entry name" value="P-loop_NTPase"/>
</dbReference>